<proteinExistence type="predicted"/>
<sequence>MDLRAGPAGIHGRSSSGRGDATACACVSATVYLMKIVAGPAMFFKSVCYRPHSSAIDPRRHLVLSCTMSADFGLRRLRCLL</sequence>
<evidence type="ECO:0000256" key="1">
    <source>
        <dbReference type="SAM" id="MobiDB-lite"/>
    </source>
</evidence>
<evidence type="ECO:0000313" key="3">
    <source>
        <dbReference type="WBParaSite" id="L893_g29990.t1"/>
    </source>
</evidence>
<reference evidence="3" key="1">
    <citation type="submission" date="2016-11" db="UniProtKB">
        <authorList>
            <consortium name="WormBaseParasite"/>
        </authorList>
    </citation>
    <scope>IDENTIFICATION</scope>
</reference>
<organism evidence="2 3">
    <name type="scientific">Steinernema glaseri</name>
    <dbReference type="NCBI Taxonomy" id="37863"/>
    <lineage>
        <taxon>Eukaryota</taxon>
        <taxon>Metazoa</taxon>
        <taxon>Ecdysozoa</taxon>
        <taxon>Nematoda</taxon>
        <taxon>Chromadorea</taxon>
        <taxon>Rhabditida</taxon>
        <taxon>Tylenchina</taxon>
        <taxon>Panagrolaimomorpha</taxon>
        <taxon>Strongyloidoidea</taxon>
        <taxon>Steinernematidae</taxon>
        <taxon>Steinernema</taxon>
    </lineage>
</organism>
<keyword evidence="2" id="KW-1185">Reference proteome</keyword>
<dbReference type="Proteomes" id="UP000095287">
    <property type="component" value="Unplaced"/>
</dbReference>
<dbReference type="WBParaSite" id="L893_g29990.t1">
    <property type="protein sequence ID" value="L893_g29990.t1"/>
    <property type="gene ID" value="L893_g29990"/>
</dbReference>
<protein>
    <submittedName>
        <fullName evidence="3">Uncharacterized protein</fullName>
    </submittedName>
</protein>
<evidence type="ECO:0000313" key="2">
    <source>
        <dbReference type="Proteomes" id="UP000095287"/>
    </source>
</evidence>
<dbReference type="AlphaFoldDB" id="A0A1I7ZVE6"/>
<feature type="region of interest" description="Disordered" evidence="1">
    <location>
        <begin position="1"/>
        <end position="21"/>
    </location>
</feature>
<name>A0A1I7ZVE6_9BILA</name>
<accession>A0A1I7ZVE6</accession>